<evidence type="ECO:0000256" key="1">
    <source>
        <dbReference type="SAM" id="SignalP"/>
    </source>
</evidence>
<dbReference type="HOGENOM" id="CLU_2623751_0_0_1"/>
<name>K1VA10_TRIAC</name>
<protein>
    <submittedName>
        <fullName evidence="2">Uncharacterized protein</fullName>
    </submittedName>
</protein>
<feature type="chain" id="PRO_5003851980" evidence="1">
    <location>
        <begin position="18"/>
        <end position="78"/>
    </location>
</feature>
<dbReference type="EMBL" id="AMBO01000408">
    <property type="protein sequence ID" value="EKC97555.1"/>
    <property type="molecule type" value="Genomic_DNA"/>
</dbReference>
<keyword evidence="1" id="KW-0732">Signal</keyword>
<dbReference type="InParanoid" id="K1VA10"/>
<dbReference type="Proteomes" id="UP000006757">
    <property type="component" value="Unassembled WGS sequence"/>
</dbReference>
<accession>K1VA10</accession>
<gene>
    <name evidence="2" type="ORF">A1Q2_08170</name>
</gene>
<dbReference type="AlphaFoldDB" id="K1VA10"/>
<feature type="signal peptide" evidence="1">
    <location>
        <begin position="1"/>
        <end position="17"/>
    </location>
</feature>
<evidence type="ECO:0000313" key="3">
    <source>
        <dbReference type="Proteomes" id="UP000006757"/>
    </source>
</evidence>
<keyword evidence="3" id="KW-1185">Reference proteome</keyword>
<proteinExistence type="predicted"/>
<organism evidence="2 3">
    <name type="scientific">Trichosporon asahii var. asahii (strain CBS 8904)</name>
    <name type="common">Yeast</name>
    <dbReference type="NCBI Taxonomy" id="1220162"/>
    <lineage>
        <taxon>Eukaryota</taxon>
        <taxon>Fungi</taxon>
        <taxon>Dikarya</taxon>
        <taxon>Basidiomycota</taxon>
        <taxon>Agaricomycotina</taxon>
        <taxon>Tremellomycetes</taxon>
        <taxon>Trichosporonales</taxon>
        <taxon>Trichosporonaceae</taxon>
        <taxon>Trichosporon</taxon>
    </lineage>
</organism>
<comment type="caution">
    <text evidence="2">The sequence shown here is derived from an EMBL/GenBank/DDBJ whole genome shotgun (WGS) entry which is preliminary data.</text>
</comment>
<sequence length="78" mass="8057">MLLSLTTGLAILGAVSAHTGCGGHEIGARNLGGRVISKRQVADNVEGESRYRFSDLGRQASQAAATSSASYHISQQVA</sequence>
<reference evidence="2 3" key="1">
    <citation type="journal article" date="2012" name="Eukaryot. Cell">
        <title>Genome sequence of the Trichosporon asahii environmental strain CBS 8904.</title>
        <authorList>
            <person name="Yang R.Y."/>
            <person name="Li H.T."/>
            <person name="Zhu H."/>
            <person name="Zhou G.P."/>
            <person name="Wang M."/>
            <person name="Wang L."/>
        </authorList>
    </citation>
    <scope>NUCLEOTIDE SEQUENCE [LARGE SCALE GENOMIC DNA]</scope>
    <source>
        <strain evidence="2 3">CBS 8904</strain>
    </source>
</reference>
<evidence type="ECO:0000313" key="2">
    <source>
        <dbReference type="EMBL" id="EKC97555.1"/>
    </source>
</evidence>